<dbReference type="Pfam" id="PF01593">
    <property type="entry name" value="Amino_oxidase"/>
    <property type="match status" value="1"/>
</dbReference>
<protein>
    <submittedName>
        <fullName evidence="7">Phytoene dehydrogenase CarC</fullName>
        <ecNumber evidence="7">1.14.99.-</ecNumber>
    </submittedName>
</protein>
<dbReference type="GO" id="GO:0016117">
    <property type="term" value="P:carotenoid biosynthetic process"/>
    <property type="evidence" value="ECO:0007669"/>
    <property type="project" value="UniProtKB-KW"/>
</dbReference>
<organism evidence="7 8">
    <name type="scientific">Peptoclostridium acidaminophilum DSM 3953</name>
    <dbReference type="NCBI Taxonomy" id="1286171"/>
    <lineage>
        <taxon>Bacteria</taxon>
        <taxon>Bacillati</taxon>
        <taxon>Bacillota</taxon>
        <taxon>Clostridia</taxon>
        <taxon>Peptostreptococcales</taxon>
        <taxon>Peptoclostridiaceae</taxon>
        <taxon>Peptoclostridium</taxon>
    </lineage>
</organism>
<evidence type="ECO:0000256" key="5">
    <source>
        <dbReference type="RuleBase" id="RU362075"/>
    </source>
</evidence>
<dbReference type="RefSeq" id="WP_025435831.1">
    <property type="nucleotide sequence ID" value="NZ_CP007452.1"/>
</dbReference>
<dbReference type="InterPro" id="IPR014105">
    <property type="entry name" value="Carotenoid/retinoid_OxRdtase"/>
</dbReference>
<keyword evidence="2 5" id="KW-0125">Carotenoid biosynthesis</keyword>
<dbReference type="AlphaFoldDB" id="W8TKW3"/>
<evidence type="ECO:0000313" key="7">
    <source>
        <dbReference type="EMBL" id="AHM56852.1"/>
    </source>
</evidence>
<sequence length="499" mass="56443">MKKKVAIVGAGPGGLTAGVILSSKGYQVDIYEKNEYIGGRNSSLILGDFKFDLGPTFLMMDFILEEVFEIAGRKTKDYLDIKRIDPMYRLLLPNGREFYPTYDLEKMEAELEANFPGAFAKYKEFLREEKKKFDALVPCLQVPYDSFADFFKARFISAIPRLDAHKSLFDHLGRYFEDENLRLAFTFQAKYLGMSPWECPGTFSIISYIEHGGGIYHPIGGLNEISKSMARIIEENGGSIHLEMPVKEVVVKDKKAQSLLLENGETVSADHIIVNADFAHAMKNMVKEEHRPKYTDEKLGQKKYSCSTFMLYLGLDKLYECGSHHNILFSKDYKENIDDISKRFVLSKDPSVYVQNACLTDSTLAPGGKSTMYVLVPVPNNNSSIDWEKEKKAFRDKIISIMEERGGYSGIESHILEEKIITPLDWESEKSVYKGATFNLAHNIAQMLVFRPHNRFEEFQGCYLVGGGTHPGSGLPTIYESGKISSRLILEEDGIEPGF</sequence>
<evidence type="ECO:0000256" key="3">
    <source>
        <dbReference type="ARBA" id="ARBA00023002"/>
    </source>
</evidence>
<dbReference type="PRINTS" id="PR00419">
    <property type="entry name" value="ADXRDTASE"/>
</dbReference>
<evidence type="ECO:0000256" key="4">
    <source>
        <dbReference type="ARBA" id="ARBA00038322"/>
    </source>
</evidence>
<dbReference type="HOGENOM" id="CLU_019722_2_1_9"/>
<proteinExistence type="inferred from homology"/>
<dbReference type="Gene3D" id="3.50.50.60">
    <property type="entry name" value="FAD/NAD(P)-binding domain"/>
    <property type="match status" value="2"/>
</dbReference>
<reference evidence="7 8" key="1">
    <citation type="journal article" date="2014" name="Genome Announc.">
        <title>Complete Genome Sequence of Amino Acid-Utilizing Eubacterium acidaminophilum al-2 (DSM 3953).</title>
        <authorList>
            <person name="Poehlein A."/>
            <person name="Andreesen J.R."/>
            <person name="Daniel R."/>
        </authorList>
    </citation>
    <scope>NUCLEOTIDE SEQUENCE [LARGE SCALE GENOMIC DNA]</scope>
    <source>
        <strain evidence="7 8">DSM 3953</strain>
    </source>
</reference>
<dbReference type="PANTHER" id="PTHR43734">
    <property type="entry name" value="PHYTOENE DESATURASE"/>
    <property type="match status" value="1"/>
</dbReference>
<accession>W8TKW3</accession>
<dbReference type="InterPro" id="IPR002937">
    <property type="entry name" value="Amino_oxidase"/>
</dbReference>
<dbReference type="InterPro" id="IPR008150">
    <property type="entry name" value="Phytoene_DH_bac_CS"/>
</dbReference>
<dbReference type="GO" id="GO:0016627">
    <property type="term" value="F:oxidoreductase activity, acting on the CH-CH group of donors"/>
    <property type="evidence" value="ECO:0007669"/>
    <property type="project" value="UniProtKB-ARBA"/>
</dbReference>
<name>W8TKW3_PEPAC</name>
<gene>
    <name evidence="7" type="primary">carC</name>
    <name evidence="7" type="ORF">EAL2_c15570</name>
</gene>
<keyword evidence="8" id="KW-1185">Reference proteome</keyword>
<keyword evidence="3 5" id="KW-0560">Oxidoreductase</keyword>
<comment type="similarity">
    <text evidence="4">Belongs to the carotenoid/retinoid oxidoreductase family. CrtN subfamily.</text>
</comment>
<dbReference type="NCBIfam" id="TIGR02734">
    <property type="entry name" value="crtI_fam"/>
    <property type="match status" value="1"/>
</dbReference>
<dbReference type="PANTHER" id="PTHR43734:SF1">
    <property type="entry name" value="PHYTOENE DESATURASE"/>
    <property type="match status" value="1"/>
</dbReference>
<comment type="pathway">
    <text evidence="1 5">Carotenoid biosynthesis.</text>
</comment>
<feature type="domain" description="Amine oxidase" evidence="6">
    <location>
        <begin position="13"/>
        <end position="490"/>
    </location>
</feature>
<dbReference type="PATRIC" id="fig|1286171.3.peg.1507"/>
<dbReference type="EMBL" id="CP007452">
    <property type="protein sequence ID" value="AHM56852.1"/>
    <property type="molecule type" value="Genomic_DNA"/>
</dbReference>
<dbReference type="PROSITE" id="PS00982">
    <property type="entry name" value="PHYTOENE_DH"/>
    <property type="match status" value="1"/>
</dbReference>
<evidence type="ECO:0000256" key="2">
    <source>
        <dbReference type="ARBA" id="ARBA00022746"/>
    </source>
</evidence>
<dbReference type="Proteomes" id="UP000019591">
    <property type="component" value="Chromosome"/>
</dbReference>
<dbReference type="InterPro" id="IPR036188">
    <property type="entry name" value="FAD/NAD-bd_sf"/>
</dbReference>
<dbReference type="eggNOG" id="COG1233">
    <property type="taxonomic scope" value="Bacteria"/>
</dbReference>
<evidence type="ECO:0000256" key="1">
    <source>
        <dbReference type="ARBA" id="ARBA00004829"/>
    </source>
</evidence>
<evidence type="ECO:0000313" key="8">
    <source>
        <dbReference type="Proteomes" id="UP000019591"/>
    </source>
</evidence>
<dbReference type="KEGG" id="eac:EAL2_c15570"/>
<evidence type="ECO:0000259" key="6">
    <source>
        <dbReference type="Pfam" id="PF01593"/>
    </source>
</evidence>
<dbReference type="EC" id="1.14.99.-" evidence="7"/>
<dbReference type="STRING" id="1286171.EAL2_c15570"/>
<dbReference type="SUPFAM" id="SSF51905">
    <property type="entry name" value="FAD/NAD(P)-binding domain"/>
    <property type="match status" value="1"/>
</dbReference>
<dbReference type="OrthoDB" id="9814556at2"/>